<accession>A0A0A8Y2L2</accession>
<name>A0A0A8Y2L2_ARUDO</name>
<proteinExistence type="predicted"/>
<sequence length="55" mass="6363">MPRRVSSKMTIQRKMLGKRQRGSISILKIHYLLIQEDEKIFQSPYKSHGSESSSA</sequence>
<reference evidence="1" key="1">
    <citation type="submission" date="2014-09" db="EMBL/GenBank/DDBJ databases">
        <authorList>
            <person name="Magalhaes I.L.F."/>
            <person name="Oliveira U."/>
            <person name="Santos F.R."/>
            <person name="Vidigal T.H.D.A."/>
            <person name="Brescovit A.D."/>
            <person name="Santos A.J."/>
        </authorList>
    </citation>
    <scope>NUCLEOTIDE SEQUENCE</scope>
    <source>
        <tissue evidence="1">Shoot tissue taken approximately 20 cm above the soil surface</tissue>
    </source>
</reference>
<protein>
    <submittedName>
        <fullName evidence="1">Uncharacterized protein</fullName>
    </submittedName>
</protein>
<dbReference type="AlphaFoldDB" id="A0A0A8Y2L2"/>
<reference evidence="1" key="2">
    <citation type="journal article" date="2015" name="Data Brief">
        <title>Shoot transcriptome of the giant reed, Arundo donax.</title>
        <authorList>
            <person name="Barrero R.A."/>
            <person name="Guerrero F.D."/>
            <person name="Moolhuijzen P."/>
            <person name="Goolsby J.A."/>
            <person name="Tidwell J."/>
            <person name="Bellgard S.E."/>
            <person name="Bellgard M.I."/>
        </authorList>
    </citation>
    <scope>NUCLEOTIDE SEQUENCE</scope>
    <source>
        <tissue evidence="1">Shoot tissue taken approximately 20 cm above the soil surface</tissue>
    </source>
</reference>
<evidence type="ECO:0000313" key="1">
    <source>
        <dbReference type="EMBL" id="JAD20421.1"/>
    </source>
</evidence>
<organism evidence="1">
    <name type="scientific">Arundo donax</name>
    <name type="common">Giant reed</name>
    <name type="synonym">Donax arundinaceus</name>
    <dbReference type="NCBI Taxonomy" id="35708"/>
    <lineage>
        <taxon>Eukaryota</taxon>
        <taxon>Viridiplantae</taxon>
        <taxon>Streptophyta</taxon>
        <taxon>Embryophyta</taxon>
        <taxon>Tracheophyta</taxon>
        <taxon>Spermatophyta</taxon>
        <taxon>Magnoliopsida</taxon>
        <taxon>Liliopsida</taxon>
        <taxon>Poales</taxon>
        <taxon>Poaceae</taxon>
        <taxon>PACMAD clade</taxon>
        <taxon>Arundinoideae</taxon>
        <taxon>Arundineae</taxon>
        <taxon>Arundo</taxon>
    </lineage>
</organism>
<dbReference type="EMBL" id="GBRH01277474">
    <property type="protein sequence ID" value="JAD20421.1"/>
    <property type="molecule type" value="Transcribed_RNA"/>
</dbReference>